<feature type="domain" description="DUF5047" evidence="1">
    <location>
        <begin position="44"/>
        <end position="175"/>
    </location>
</feature>
<dbReference type="Pfam" id="PF16466">
    <property type="entry name" value="DUF5047"/>
    <property type="match status" value="1"/>
</dbReference>
<comment type="caution">
    <text evidence="2">The sequence shown here is derived from an EMBL/GenBank/DDBJ whole genome shotgun (WGS) entry which is preliminary data.</text>
</comment>
<evidence type="ECO:0000313" key="3">
    <source>
        <dbReference type="Proteomes" id="UP000292385"/>
    </source>
</evidence>
<protein>
    <submittedName>
        <fullName evidence="2">DUF5047 domain-containing protein</fullName>
    </submittedName>
</protein>
<dbReference type="RefSeq" id="WP_131459377.1">
    <property type="nucleotide sequence ID" value="NZ_SJJY01000001.1"/>
</dbReference>
<evidence type="ECO:0000259" key="1">
    <source>
        <dbReference type="Pfam" id="PF16466"/>
    </source>
</evidence>
<reference evidence="2 3" key="1">
    <citation type="submission" date="2019-02" db="EMBL/GenBank/DDBJ databases">
        <title>Kribbella capetownensis sp. nov. and Kribbella speibonae sp. nov., isolated from soil.</title>
        <authorList>
            <person name="Curtis S.M."/>
            <person name="Norton I."/>
            <person name="Everest G.J."/>
            <person name="Meyers P.R."/>
        </authorList>
    </citation>
    <scope>NUCLEOTIDE SEQUENCE [LARGE SCALE GENOMIC DNA]</scope>
    <source>
        <strain evidence="2 3">SK5</strain>
    </source>
</reference>
<keyword evidence="3" id="KW-1185">Reference proteome</keyword>
<name>A0ABY2ABT8_9ACTN</name>
<organism evidence="2 3">
    <name type="scientific">Kribbella speibonae</name>
    <dbReference type="NCBI Taxonomy" id="1572660"/>
    <lineage>
        <taxon>Bacteria</taxon>
        <taxon>Bacillati</taxon>
        <taxon>Actinomycetota</taxon>
        <taxon>Actinomycetes</taxon>
        <taxon>Propionibacteriales</taxon>
        <taxon>Kribbellaceae</taxon>
        <taxon>Kribbella</taxon>
    </lineage>
</organism>
<accession>A0ABY2ABT8</accession>
<sequence length="380" mass="40918">MRAISDRGLETLRGSHVAVFRATVLSTYQDGTTPTGTEIEIIGGDVQSSATNMVRSTLSLTTSESWPRLAADLLAPYGNEIYVERGIAYGNGQREFVGLGYFRIDTPEQDEVPDGEVTIAGTDRMSGIIDARFLSPRQFASTLTNGQLVTTLVTEVYPDATISWDDTAVRDDTIGRTIITEDDRAGTLKDLVTSLGKIGYWRYDGVFRVEDPPDITGTAAWTIDAGANGVMVQMSRGLTRTGVYNAVVATGEAGDTTAPARAVAYNLDPTSPTYYLGAFGPVPKFYGSPFITTNAQALTAATSLLRAQLGLPYQVSLSSVANPALEPYDVLTVRYPKAGRSRTLRTETHVIDEVTIPLVPTSPVVLKTREQQTELIGDTA</sequence>
<dbReference type="Proteomes" id="UP000292385">
    <property type="component" value="Unassembled WGS sequence"/>
</dbReference>
<gene>
    <name evidence="2" type="ORF">E0H58_01440</name>
</gene>
<proteinExistence type="predicted"/>
<evidence type="ECO:0000313" key="2">
    <source>
        <dbReference type="EMBL" id="TCC26720.1"/>
    </source>
</evidence>
<dbReference type="EMBL" id="SJJY01000001">
    <property type="protein sequence ID" value="TCC26720.1"/>
    <property type="molecule type" value="Genomic_DNA"/>
</dbReference>
<dbReference type="InterPro" id="IPR032490">
    <property type="entry name" value="DUF5047"/>
</dbReference>